<feature type="compositionally biased region" description="Polar residues" evidence="1">
    <location>
        <begin position="474"/>
        <end position="487"/>
    </location>
</feature>
<protein>
    <submittedName>
        <fullName evidence="2">Uncharacterized protein</fullName>
    </submittedName>
</protein>
<evidence type="ECO:0000313" key="2">
    <source>
        <dbReference type="EMBL" id="KAG0278590.1"/>
    </source>
</evidence>
<dbReference type="Proteomes" id="UP001194580">
    <property type="component" value="Unassembled WGS sequence"/>
</dbReference>
<feature type="region of interest" description="Disordered" evidence="1">
    <location>
        <begin position="233"/>
        <end position="296"/>
    </location>
</feature>
<sequence>MSSTSPSSAGCGSPTFRNTYSDASSFSVSGSSNPSTPTRHSGPFAAMAITELVISEAHYLAAVNRFGNALSQAAEANIAAGRKESSTLRSASDRWSEITRMQTKFHDDVVAVNDNLRETAGLLNDLVVTLEPVLIDHSRNMSISLKKLIRRDQNSEHTPAEWEAALRQPLDHLATYEEWLLRIDPQQKFCKDYYSQLQGLIYKTKMVSDANQQPRNMLRRLSTMARDVIKRRSSVQLLTQGSSPISETTETTMTSKSAPTSPTTPDSALTLDSRYSEKSDTLSSSSSSSTSPTTPITLPESAVIALGVADNDLTIDTVTKPVSIPEMTSPLLEKGLPMIPSSSSSSATGATSSSPTSPHSPQEPATPIADTFLSLPHVKQLHHCPSSTSELSSNGTMTIPSSDSLVSSSSTSVYSKTSSSSVETISSTQEVLKRSNTTTNNANTTLIRQKFLDDKEARKATLRVGTSEIIQAKAQSLQSPSFTSRASAESLKRGVSPTKTESDKPPVKSLISFWEQVSDPLDM</sequence>
<dbReference type="AlphaFoldDB" id="A0AAD4DHT8"/>
<keyword evidence="3" id="KW-1185">Reference proteome</keyword>
<feature type="compositionally biased region" description="Polar residues" evidence="1">
    <location>
        <begin position="385"/>
        <end position="400"/>
    </location>
</feature>
<proteinExistence type="predicted"/>
<feature type="compositionally biased region" description="Low complexity" evidence="1">
    <location>
        <begin position="340"/>
        <end position="360"/>
    </location>
</feature>
<feature type="compositionally biased region" description="Low complexity" evidence="1">
    <location>
        <begin position="281"/>
        <end position="296"/>
    </location>
</feature>
<feature type="region of interest" description="Disordered" evidence="1">
    <location>
        <begin position="474"/>
        <end position="507"/>
    </location>
</feature>
<feature type="compositionally biased region" description="Low complexity" evidence="1">
    <location>
        <begin position="242"/>
        <end position="270"/>
    </location>
</feature>
<comment type="caution">
    <text evidence="2">The sequence shown here is derived from an EMBL/GenBank/DDBJ whole genome shotgun (WGS) entry which is preliminary data.</text>
</comment>
<evidence type="ECO:0000313" key="3">
    <source>
        <dbReference type="Proteomes" id="UP001194580"/>
    </source>
</evidence>
<name>A0AAD4DHT8_9FUNG</name>
<gene>
    <name evidence="2" type="ORF">BGZ95_003630</name>
</gene>
<organism evidence="2 3">
    <name type="scientific">Linnemannia exigua</name>
    <dbReference type="NCBI Taxonomy" id="604196"/>
    <lineage>
        <taxon>Eukaryota</taxon>
        <taxon>Fungi</taxon>
        <taxon>Fungi incertae sedis</taxon>
        <taxon>Mucoromycota</taxon>
        <taxon>Mortierellomycotina</taxon>
        <taxon>Mortierellomycetes</taxon>
        <taxon>Mortierellales</taxon>
        <taxon>Mortierellaceae</taxon>
        <taxon>Linnemannia</taxon>
    </lineage>
</organism>
<feature type="region of interest" description="Disordered" evidence="1">
    <location>
        <begin position="332"/>
        <end position="367"/>
    </location>
</feature>
<feature type="region of interest" description="Disordered" evidence="1">
    <location>
        <begin position="383"/>
        <end position="426"/>
    </location>
</feature>
<feature type="compositionally biased region" description="Low complexity" evidence="1">
    <location>
        <begin position="401"/>
        <end position="426"/>
    </location>
</feature>
<accession>A0AAD4DHT8</accession>
<evidence type="ECO:0000256" key="1">
    <source>
        <dbReference type="SAM" id="MobiDB-lite"/>
    </source>
</evidence>
<reference evidence="2" key="1">
    <citation type="journal article" date="2020" name="Fungal Divers.">
        <title>Resolving the Mortierellaceae phylogeny through synthesis of multi-gene phylogenetics and phylogenomics.</title>
        <authorList>
            <person name="Vandepol N."/>
            <person name="Liber J."/>
            <person name="Desiro A."/>
            <person name="Na H."/>
            <person name="Kennedy M."/>
            <person name="Barry K."/>
            <person name="Grigoriev I.V."/>
            <person name="Miller A.N."/>
            <person name="O'Donnell K."/>
            <person name="Stajich J.E."/>
            <person name="Bonito G."/>
        </authorList>
    </citation>
    <scope>NUCLEOTIDE SEQUENCE</scope>
    <source>
        <strain evidence="2">NRRL 28262</strain>
    </source>
</reference>
<dbReference type="EMBL" id="JAAAIL010000184">
    <property type="protein sequence ID" value="KAG0278590.1"/>
    <property type="molecule type" value="Genomic_DNA"/>
</dbReference>